<name>A0A1G9A726_9GAMM</name>
<organism evidence="6 7">
    <name type="scientific">Ferrimonas sediminum</name>
    <dbReference type="NCBI Taxonomy" id="718193"/>
    <lineage>
        <taxon>Bacteria</taxon>
        <taxon>Pseudomonadati</taxon>
        <taxon>Pseudomonadota</taxon>
        <taxon>Gammaproteobacteria</taxon>
        <taxon>Alteromonadales</taxon>
        <taxon>Ferrimonadaceae</taxon>
        <taxon>Ferrimonas</taxon>
    </lineage>
</organism>
<dbReference type="Proteomes" id="UP000199527">
    <property type="component" value="Unassembled WGS sequence"/>
</dbReference>
<dbReference type="OrthoDB" id="359268at2"/>
<dbReference type="RefSeq" id="WP_090367998.1">
    <property type="nucleotide sequence ID" value="NZ_FNEM01000022.1"/>
</dbReference>
<dbReference type="PRINTS" id="PR00369">
    <property type="entry name" value="FLAVODOXIN"/>
</dbReference>
<dbReference type="InterPro" id="IPR008254">
    <property type="entry name" value="Flavodoxin/NO_synth"/>
</dbReference>
<dbReference type="NCBIfam" id="NF006531">
    <property type="entry name" value="PRK09004.1"/>
    <property type="match status" value="1"/>
</dbReference>
<dbReference type="EMBL" id="FNEM01000022">
    <property type="protein sequence ID" value="SDK23139.1"/>
    <property type="molecule type" value="Genomic_DNA"/>
</dbReference>
<evidence type="ECO:0000256" key="2">
    <source>
        <dbReference type="ARBA" id="ARBA00022630"/>
    </source>
</evidence>
<evidence type="ECO:0000313" key="6">
    <source>
        <dbReference type="EMBL" id="SDK23139.1"/>
    </source>
</evidence>
<dbReference type="GO" id="GO:0005829">
    <property type="term" value="C:cytosol"/>
    <property type="evidence" value="ECO:0007669"/>
    <property type="project" value="TreeGrafter"/>
</dbReference>
<feature type="domain" description="Flavodoxin-like" evidence="5">
    <location>
        <begin position="4"/>
        <end position="141"/>
    </location>
</feature>
<evidence type="ECO:0000259" key="5">
    <source>
        <dbReference type="PROSITE" id="PS50902"/>
    </source>
</evidence>
<reference evidence="7" key="1">
    <citation type="submission" date="2016-10" db="EMBL/GenBank/DDBJ databases">
        <authorList>
            <person name="Varghese N."/>
            <person name="Submissions S."/>
        </authorList>
    </citation>
    <scope>NUCLEOTIDE SEQUENCE [LARGE SCALE GENOMIC DNA]</scope>
    <source>
        <strain evidence="7">DSM 23317</strain>
    </source>
</reference>
<dbReference type="InterPro" id="IPR001094">
    <property type="entry name" value="Flavdoxin-like"/>
</dbReference>
<keyword evidence="3" id="KW-0288">FMN</keyword>
<dbReference type="PROSITE" id="PS50902">
    <property type="entry name" value="FLAVODOXIN_LIKE"/>
    <property type="match status" value="1"/>
</dbReference>
<proteinExistence type="predicted"/>
<evidence type="ECO:0000256" key="1">
    <source>
        <dbReference type="ARBA" id="ARBA00001917"/>
    </source>
</evidence>
<keyword evidence="7" id="KW-1185">Reference proteome</keyword>
<protein>
    <submittedName>
        <fullName evidence="6">MioC protein</fullName>
    </submittedName>
</protein>
<dbReference type="InterPro" id="IPR029039">
    <property type="entry name" value="Flavoprotein-like_sf"/>
</dbReference>
<keyword evidence="4" id="KW-0249">Electron transport</keyword>
<dbReference type="PANTHER" id="PTHR19384">
    <property type="entry name" value="NITRIC OXIDE SYNTHASE-RELATED"/>
    <property type="match status" value="1"/>
</dbReference>
<evidence type="ECO:0000313" key="7">
    <source>
        <dbReference type="Proteomes" id="UP000199527"/>
    </source>
</evidence>
<dbReference type="GO" id="GO:0010181">
    <property type="term" value="F:FMN binding"/>
    <property type="evidence" value="ECO:0007669"/>
    <property type="project" value="InterPro"/>
</dbReference>
<comment type="cofactor">
    <cofactor evidence="1">
        <name>FMN</name>
        <dbReference type="ChEBI" id="CHEBI:58210"/>
    </cofactor>
</comment>
<dbReference type="SUPFAM" id="SSF52218">
    <property type="entry name" value="Flavoproteins"/>
    <property type="match status" value="1"/>
</dbReference>
<evidence type="ECO:0000256" key="3">
    <source>
        <dbReference type="ARBA" id="ARBA00022643"/>
    </source>
</evidence>
<dbReference type="GO" id="GO:0050660">
    <property type="term" value="F:flavin adenine dinucleotide binding"/>
    <property type="evidence" value="ECO:0007669"/>
    <property type="project" value="TreeGrafter"/>
</dbReference>
<dbReference type="Gene3D" id="3.40.50.360">
    <property type="match status" value="1"/>
</dbReference>
<gene>
    <name evidence="6" type="ORF">SAMN04488540_12222</name>
</gene>
<dbReference type="AlphaFoldDB" id="A0A1G9A726"/>
<keyword evidence="4" id="KW-0813">Transport</keyword>
<sequence length="145" mass="15609">MTQLAVIVGTTMGGAEAVADELAEKLAQHQIQCHQFLDPTLEQLTNFSHWLVVTSTHGAGDLPDNLLPLANSLESAQLSGTQFAICGIGDSSYDTFCGAARTLNRLLQQAGAHALVNKIEIDVQAVDLPEDRALEWIDELITILN</sequence>
<accession>A0A1G9A726</accession>
<dbReference type="PANTHER" id="PTHR19384:SF128">
    <property type="entry name" value="NADPH OXIDOREDUCTASE A"/>
    <property type="match status" value="1"/>
</dbReference>
<dbReference type="GO" id="GO:0016491">
    <property type="term" value="F:oxidoreductase activity"/>
    <property type="evidence" value="ECO:0007669"/>
    <property type="project" value="TreeGrafter"/>
</dbReference>
<evidence type="ECO:0000256" key="4">
    <source>
        <dbReference type="ARBA" id="ARBA00022982"/>
    </source>
</evidence>
<dbReference type="Pfam" id="PF00258">
    <property type="entry name" value="Flavodoxin_1"/>
    <property type="match status" value="1"/>
</dbReference>
<keyword evidence="2" id="KW-0285">Flavoprotein</keyword>